<dbReference type="Proteomes" id="UP001254488">
    <property type="component" value="Unassembled WGS sequence"/>
</dbReference>
<feature type="transmembrane region" description="Helical" evidence="7">
    <location>
        <begin position="7"/>
        <end position="28"/>
    </location>
</feature>
<name>A0ABU2YC05_9FLAO</name>
<dbReference type="Pfam" id="PF02618">
    <property type="entry name" value="YceG"/>
    <property type="match status" value="1"/>
</dbReference>
<dbReference type="PANTHER" id="PTHR30518:SF2">
    <property type="entry name" value="ENDOLYTIC MUREIN TRANSGLYCOSYLASE"/>
    <property type="match status" value="1"/>
</dbReference>
<comment type="similarity">
    <text evidence="7">Belongs to the transglycosylase MltG family.</text>
</comment>
<dbReference type="HAMAP" id="MF_02065">
    <property type="entry name" value="MltG"/>
    <property type="match status" value="1"/>
</dbReference>
<evidence type="ECO:0000256" key="1">
    <source>
        <dbReference type="ARBA" id="ARBA00022475"/>
    </source>
</evidence>
<feature type="site" description="Important for catalytic activity" evidence="7">
    <location>
        <position position="218"/>
    </location>
</feature>
<comment type="subcellular location">
    <subcellularLocation>
        <location evidence="7">Cell membrane</location>
        <topology evidence="7">Single-pass membrane protein</topology>
    </subcellularLocation>
</comment>
<dbReference type="EMBL" id="JAVRHZ010000001">
    <property type="protein sequence ID" value="MDT0555179.1"/>
    <property type="molecule type" value="Genomic_DNA"/>
</dbReference>
<sequence>MSSYIKKILVTILLLGVVAMAVFSWFIYQTIFSPNTAFNNEEAHVYISTNANFSEVLQDLAPLLEDISAFETVARKKEYHNNIKPGHFIIKKGMNNNDIVNTIRSKNIPVLVKYNNQERLENLAGHLSKQLDADSLSFLQAMRDSVFLKKSGFTPQTALGMYIPNSYEVYWNTSPEAFRDKMLTEYNRFWNIDRNNKANAVGLSRDQVMALASIVQKETAKVEERPRVAGVYINRINKGMPLQADPTVIYAKKLAENDFNQVIKRVLYRDLEIDSKYNTYKFTGVPPGPIFMPDISAIDGVLNYEKHDYFYFVADVTNFGYHKFAKTLSQHNQNKKAYVRWVNENGVNR</sequence>
<comment type="caution">
    <text evidence="8">The sequence shown here is derived from an EMBL/GenBank/DDBJ whole genome shotgun (WGS) entry which is preliminary data.</text>
</comment>
<reference evidence="8 9" key="1">
    <citation type="submission" date="2023-09" db="EMBL/GenBank/DDBJ databases">
        <authorList>
            <person name="Rey-Velasco X."/>
        </authorList>
    </citation>
    <scope>NUCLEOTIDE SEQUENCE [LARGE SCALE GENOMIC DNA]</scope>
    <source>
        <strain evidence="8 9">W242</strain>
    </source>
</reference>
<keyword evidence="9" id="KW-1185">Reference proteome</keyword>
<keyword evidence="4 7" id="KW-0472">Membrane</keyword>
<dbReference type="RefSeq" id="WP_311332127.1">
    <property type="nucleotide sequence ID" value="NZ_JAVRHZ010000001.1"/>
</dbReference>
<proteinExistence type="inferred from homology"/>
<dbReference type="NCBIfam" id="TIGR00247">
    <property type="entry name" value="endolytic transglycosylase MltG"/>
    <property type="match status" value="1"/>
</dbReference>
<evidence type="ECO:0000313" key="9">
    <source>
        <dbReference type="Proteomes" id="UP001254488"/>
    </source>
</evidence>
<evidence type="ECO:0000256" key="6">
    <source>
        <dbReference type="ARBA" id="ARBA00023316"/>
    </source>
</evidence>
<keyword evidence="2 7" id="KW-0812">Transmembrane</keyword>
<accession>A0ABU2YC05</accession>
<dbReference type="EC" id="4.2.2.29" evidence="7"/>
<dbReference type="InterPro" id="IPR003770">
    <property type="entry name" value="MLTG-like"/>
</dbReference>
<keyword evidence="3 7" id="KW-1133">Transmembrane helix</keyword>
<dbReference type="PANTHER" id="PTHR30518">
    <property type="entry name" value="ENDOLYTIC MUREIN TRANSGLYCOSYLASE"/>
    <property type="match status" value="1"/>
</dbReference>
<organism evidence="8 9">
    <name type="scientific">Patiriisocius hiemis</name>
    <dbReference type="NCBI Taxonomy" id="3075604"/>
    <lineage>
        <taxon>Bacteria</taxon>
        <taxon>Pseudomonadati</taxon>
        <taxon>Bacteroidota</taxon>
        <taxon>Flavobacteriia</taxon>
        <taxon>Flavobacteriales</taxon>
        <taxon>Flavobacteriaceae</taxon>
        <taxon>Patiriisocius</taxon>
    </lineage>
</organism>
<dbReference type="CDD" id="cd08010">
    <property type="entry name" value="MltG_like"/>
    <property type="match status" value="1"/>
</dbReference>
<comment type="catalytic activity">
    <reaction evidence="7">
        <text>a peptidoglycan chain = a peptidoglycan chain with N-acetyl-1,6-anhydromuramyl-[peptide] at the reducing end + a peptidoglycan chain with N-acetylglucosamine at the non-reducing end.</text>
        <dbReference type="EC" id="4.2.2.29"/>
    </reaction>
</comment>
<dbReference type="Gene3D" id="3.30.160.60">
    <property type="entry name" value="Classic Zinc Finger"/>
    <property type="match status" value="1"/>
</dbReference>
<evidence type="ECO:0000256" key="7">
    <source>
        <dbReference type="HAMAP-Rule" id="MF_02065"/>
    </source>
</evidence>
<keyword evidence="5 7" id="KW-0456">Lyase</keyword>
<comment type="function">
    <text evidence="7">Functions as a peptidoglycan terminase that cleaves nascent peptidoglycan strands endolytically to terminate their elongation.</text>
</comment>
<keyword evidence="1 7" id="KW-1003">Cell membrane</keyword>
<evidence type="ECO:0000256" key="3">
    <source>
        <dbReference type="ARBA" id="ARBA00022989"/>
    </source>
</evidence>
<evidence type="ECO:0000313" key="8">
    <source>
        <dbReference type="EMBL" id="MDT0555179.1"/>
    </source>
</evidence>
<keyword evidence="6 7" id="KW-0961">Cell wall biogenesis/degradation</keyword>
<protein>
    <recommendedName>
        <fullName evidence="7">Endolytic murein transglycosylase</fullName>
        <ecNumber evidence="7">4.2.2.29</ecNumber>
    </recommendedName>
    <alternativeName>
        <fullName evidence="7">Peptidoglycan lytic transglycosylase</fullName>
    </alternativeName>
    <alternativeName>
        <fullName evidence="7">Peptidoglycan polymerization terminase</fullName>
    </alternativeName>
</protein>
<gene>
    <name evidence="7 8" type="primary">mltG</name>
    <name evidence="8" type="ORF">RM538_04125</name>
</gene>
<evidence type="ECO:0000256" key="5">
    <source>
        <dbReference type="ARBA" id="ARBA00023239"/>
    </source>
</evidence>
<evidence type="ECO:0000256" key="4">
    <source>
        <dbReference type="ARBA" id="ARBA00023136"/>
    </source>
</evidence>
<evidence type="ECO:0000256" key="2">
    <source>
        <dbReference type="ARBA" id="ARBA00022692"/>
    </source>
</evidence>
<dbReference type="Gene3D" id="3.30.1490.480">
    <property type="entry name" value="Endolytic murein transglycosylase"/>
    <property type="match status" value="1"/>
</dbReference>